<evidence type="ECO:0000313" key="3">
    <source>
        <dbReference type="EMBL" id="MFC5592051.1"/>
    </source>
</evidence>
<name>A0ABW0TRD1_9BACL</name>
<comment type="caution">
    <text evidence="3">The sequence shown here is derived from an EMBL/GenBank/DDBJ whole genome shotgun (WGS) entry which is preliminary data.</text>
</comment>
<dbReference type="InterPro" id="IPR013559">
    <property type="entry name" value="YheO"/>
</dbReference>
<dbReference type="Pfam" id="PF08348">
    <property type="entry name" value="PAS_6"/>
    <property type="match status" value="1"/>
</dbReference>
<gene>
    <name evidence="3" type="ORF">ACFPRA_24545</name>
</gene>
<dbReference type="PANTHER" id="PTHR35568:SF1">
    <property type="entry name" value="TRANSCRIPTIONAL REGULATOR DAUR"/>
    <property type="match status" value="1"/>
</dbReference>
<evidence type="ECO:0000259" key="2">
    <source>
        <dbReference type="Pfam" id="PF13309"/>
    </source>
</evidence>
<keyword evidence="4" id="KW-1185">Reference proteome</keyword>
<dbReference type="EMBL" id="JBHSNO010000022">
    <property type="protein sequence ID" value="MFC5592051.1"/>
    <property type="molecule type" value="Genomic_DNA"/>
</dbReference>
<dbReference type="RefSeq" id="WP_370643118.1">
    <property type="nucleotide sequence ID" value="NZ_JBHSNO010000022.1"/>
</dbReference>
<dbReference type="Pfam" id="PF13309">
    <property type="entry name" value="HTH_22"/>
    <property type="match status" value="1"/>
</dbReference>
<dbReference type="PANTHER" id="PTHR35568">
    <property type="entry name" value="TRANSCRIPTIONAL REGULATOR DAUR"/>
    <property type="match status" value="1"/>
</dbReference>
<organism evidence="3 4">
    <name type="scientific">Sporosarcina soli</name>
    <dbReference type="NCBI Taxonomy" id="334736"/>
    <lineage>
        <taxon>Bacteria</taxon>
        <taxon>Bacillati</taxon>
        <taxon>Bacillota</taxon>
        <taxon>Bacilli</taxon>
        <taxon>Bacillales</taxon>
        <taxon>Caryophanaceae</taxon>
        <taxon>Sporosarcina</taxon>
    </lineage>
</organism>
<sequence>MKNSSITLTENDRLILESYKTMIEGMADYLGSGYEFVLHSLENLNESVVKIINGHHTGRQVGAPITDLALSMLSKLQQEDEKGYISYNVKNKKGEPLKATTIVIKGENSKIIGVLCINFYLNTPLSEVLANLSSSNGAAYASETFVEDVDELIYQAVNQVQKEVEMDESVPHLLKNKVIVTMLYNQGVFQFKDAVVKIAEILGISKNTVYMHLRAINSSRSK</sequence>
<protein>
    <submittedName>
        <fullName evidence="3">Transcriptional regulator</fullName>
    </submittedName>
</protein>
<dbReference type="InterPro" id="IPR039446">
    <property type="entry name" value="DauR-like"/>
</dbReference>
<feature type="domain" description="YheO-like" evidence="1">
    <location>
        <begin position="16"/>
        <end position="123"/>
    </location>
</feature>
<evidence type="ECO:0000259" key="1">
    <source>
        <dbReference type="Pfam" id="PF08348"/>
    </source>
</evidence>
<dbReference type="Proteomes" id="UP001596109">
    <property type="component" value="Unassembled WGS sequence"/>
</dbReference>
<dbReference type="InterPro" id="IPR039445">
    <property type="entry name" value="DauR-like_HTH"/>
</dbReference>
<evidence type="ECO:0000313" key="4">
    <source>
        <dbReference type="Proteomes" id="UP001596109"/>
    </source>
</evidence>
<feature type="domain" description="Transcriptional regulator DauR-like HTH" evidence="2">
    <location>
        <begin position="157"/>
        <end position="214"/>
    </location>
</feature>
<accession>A0ABW0TRD1</accession>
<proteinExistence type="predicted"/>
<reference evidence="4" key="1">
    <citation type="journal article" date="2019" name="Int. J. Syst. Evol. Microbiol.">
        <title>The Global Catalogue of Microorganisms (GCM) 10K type strain sequencing project: providing services to taxonomists for standard genome sequencing and annotation.</title>
        <authorList>
            <consortium name="The Broad Institute Genomics Platform"/>
            <consortium name="The Broad Institute Genome Sequencing Center for Infectious Disease"/>
            <person name="Wu L."/>
            <person name="Ma J."/>
        </authorList>
    </citation>
    <scope>NUCLEOTIDE SEQUENCE [LARGE SCALE GENOMIC DNA]</scope>
    <source>
        <strain evidence="4">CGMCC 4.1434</strain>
    </source>
</reference>